<dbReference type="EMBL" id="JACBKZ010000014">
    <property type="protein sequence ID" value="KAF5934187.1"/>
    <property type="molecule type" value="Genomic_DNA"/>
</dbReference>
<gene>
    <name evidence="2" type="ORF">HYC85_030358</name>
</gene>
<reference evidence="2 3" key="2">
    <citation type="submission" date="2020-07" db="EMBL/GenBank/DDBJ databases">
        <title>Genome assembly of wild tea tree DASZ reveals pedigree and selection history of tea varieties.</title>
        <authorList>
            <person name="Zhang W."/>
        </authorList>
    </citation>
    <scope>NUCLEOTIDE SEQUENCE [LARGE SCALE GENOMIC DNA]</scope>
    <source>
        <strain evidence="3">cv. G240</strain>
        <tissue evidence="2">Leaf</tissue>
    </source>
</reference>
<name>A0A7J7G166_CAMSI</name>
<keyword evidence="3" id="KW-1185">Reference proteome</keyword>
<dbReference type="Proteomes" id="UP000593564">
    <property type="component" value="Unassembled WGS sequence"/>
</dbReference>
<evidence type="ECO:0000313" key="3">
    <source>
        <dbReference type="Proteomes" id="UP000593564"/>
    </source>
</evidence>
<evidence type="ECO:0000313" key="2">
    <source>
        <dbReference type="EMBL" id="KAF5934187.1"/>
    </source>
</evidence>
<accession>A0A7J7G166</accession>
<reference evidence="3" key="1">
    <citation type="journal article" date="2020" name="Nat. Commun.">
        <title>Genome assembly of wild tea tree DASZ reveals pedigree and selection history of tea varieties.</title>
        <authorList>
            <person name="Zhang W."/>
            <person name="Zhang Y."/>
            <person name="Qiu H."/>
            <person name="Guo Y."/>
            <person name="Wan H."/>
            <person name="Zhang X."/>
            <person name="Scossa F."/>
            <person name="Alseekh S."/>
            <person name="Zhang Q."/>
            <person name="Wang P."/>
            <person name="Xu L."/>
            <person name="Schmidt M.H."/>
            <person name="Jia X."/>
            <person name="Li D."/>
            <person name="Zhu A."/>
            <person name="Guo F."/>
            <person name="Chen W."/>
            <person name="Ni D."/>
            <person name="Usadel B."/>
            <person name="Fernie A.R."/>
            <person name="Wen W."/>
        </authorList>
    </citation>
    <scope>NUCLEOTIDE SEQUENCE [LARGE SCALE GENOMIC DNA]</scope>
    <source>
        <strain evidence="3">cv. G240</strain>
    </source>
</reference>
<organism evidence="2 3">
    <name type="scientific">Camellia sinensis</name>
    <name type="common">Tea plant</name>
    <name type="synonym">Thea sinensis</name>
    <dbReference type="NCBI Taxonomy" id="4442"/>
    <lineage>
        <taxon>Eukaryota</taxon>
        <taxon>Viridiplantae</taxon>
        <taxon>Streptophyta</taxon>
        <taxon>Embryophyta</taxon>
        <taxon>Tracheophyta</taxon>
        <taxon>Spermatophyta</taxon>
        <taxon>Magnoliopsida</taxon>
        <taxon>eudicotyledons</taxon>
        <taxon>Gunneridae</taxon>
        <taxon>Pentapetalae</taxon>
        <taxon>asterids</taxon>
        <taxon>Ericales</taxon>
        <taxon>Theaceae</taxon>
        <taxon>Camellia</taxon>
    </lineage>
</organism>
<feature type="region of interest" description="Disordered" evidence="1">
    <location>
        <begin position="1"/>
        <end position="79"/>
    </location>
</feature>
<dbReference type="AlphaFoldDB" id="A0A7J7G166"/>
<comment type="caution">
    <text evidence="2">The sequence shown here is derived from an EMBL/GenBank/DDBJ whole genome shotgun (WGS) entry which is preliminary data.</text>
</comment>
<evidence type="ECO:0000256" key="1">
    <source>
        <dbReference type="SAM" id="MobiDB-lite"/>
    </source>
</evidence>
<sequence>MAGESLAQLARRKNAERMAVRRRVKTERVQPPPLPPEAREETPLPAFVEEAETEVAETEPIVDQHEGQVMEHKGEKHTT</sequence>
<protein>
    <submittedName>
        <fullName evidence="2">Uncharacterized protein</fullName>
    </submittedName>
</protein>
<proteinExistence type="predicted"/>
<feature type="compositionally biased region" description="Basic and acidic residues" evidence="1">
    <location>
        <begin position="62"/>
        <end position="79"/>
    </location>
</feature>